<dbReference type="GeneID" id="103512035"/>
<dbReference type="Proteomes" id="UP000079169">
    <property type="component" value="Unplaced"/>
</dbReference>
<gene>
    <name evidence="2" type="primary">LOC103512035</name>
</gene>
<dbReference type="Pfam" id="PF05577">
    <property type="entry name" value="Peptidase_S28"/>
    <property type="match status" value="1"/>
</dbReference>
<accession>A0A3Q0IYZ9</accession>
<protein>
    <submittedName>
        <fullName evidence="2">Serine protease K12H4.7</fullName>
    </submittedName>
</protein>
<name>A0A3Q0IYZ9_DIACI</name>
<keyword evidence="1" id="KW-1185">Reference proteome</keyword>
<dbReference type="AlphaFoldDB" id="A0A3Q0IYZ9"/>
<dbReference type="InterPro" id="IPR029058">
    <property type="entry name" value="AB_hydrolase_fold"/>
</dbReference>
<dbReference type="GO" id="GO:0070008">
    <property type="term" value="F:serine-type exopeptidase activity"/>
    <property type="evidence" value="ECO:0007669"/>
    <property type="project" value="InterPro"/>
</dbReference>
<dbReference type="GO" id="GO:0006508">
    <property type="term" value="P:proteolysis"/>
    <property type="evidence" value="ECO:0007669"/>
    <property type="project" value="UniProtKB-KW"/>
</dbReference>
<proteinExistence type="predicted"/>
<sequence length="76" mass="8719">MCQDIYGAKFSEKLVEAAVERTNTMYGGLDLEVSRVVFVHGSIDPWHALGIYETRSQQAPAIYIPGKEFYFFYIYS</sequence>
<evidence type="ECO:0000313" key="2">
    <source>
        <dbReference type="RefSeq" id="XP_026681424.1"/>
    </source>
</evidence>
<keyword evidence="2" id="KW-0645">Protease</keyword>
<dbReference type="PaxDb" id="121845-A0A3Q0IYZ9"/>
<reference evidence="2" key="1">
    <citation type="submission" date="2025-08" db="UniProtKB">
        <authorList>
            <consortium name="RefSeq"/>
        </authorList>
    </citation>
    <scope>IDENTIFICATION</scope>
</reference>
<dbReference type="Gene3D" id="3.40.50.1820">
    <property type="entry name" value="alpha/beta hydrolase"/>
    <property type="match status" value="1"/>
</dbReference>
<dbReference type="InterPro" id="IPR008758">
    <property type="entry name" value="Peptidase_S28"/>
</dbReference>
<dbReference type="RefSeq" id="XP_026681424.1">
    <property type="nucleotide sequence ID" value="XM_026825623.1"/>
</dbReference>
<dbReference type="KEGG" id="dci:103512035"/>
<keyword evidence="2" id="KW-0378">Hydrolase</keyword>
<evidence type="ECO:0000313" key="1">
    <source>
        <dbReference type="Proteomes" id="UP000079169"/>
    </source>
</evidence>
<organism evidence="1 2">
    <name type="scientific">Diaphorina citri</name>
    <name type="common">Asian citrus psyllid</name>
    <dbReference type="NCBI Taxonomy" id="121845"/>
    <lineage>
        <taxon>Eukaryota</taxon>
        <taxon>Metazoa</taxon>
        <taxon>Ecdysozoa</taxon>
        <taxon>Arthropoda</taxon>
        <taxon>Hexapoda</taxon>
        <taxon>Insecta</taxon>
        <taxon>Pterygota</taxon>
        <taxon>Neoptera</taxon>
        <taxon>Paraneoptera</taxon>
        <taxon>Hemiptera</taxon>
        <taxon>Sternorrhyncha</taxon>
        <taxon>Psylloidea</taxon>
        <taxon>Psyllidae</taxon>
        <taxon>Diaphorininae</taxon>
        <taxon>Diaphorina</taxon>
    </lineage>
</organism>